<dbReference type="InterPro" id="IPR001040">
    <property type="entry name" value="TIF_eIF_4E"/>
</dbReference>
<dbReference type="InterPro" id="IPR027417">
    <property type="entry name" value="P-loop_NTPase"/>
</dbReference>
<name>A0A9W7ZZ96_9FUNG</name>
<comment type="caution">
    <text evidence="8">The sequence shown here is derived from an EMBL/GenBank/DDBJ whole genome shotgun (WGS) entry which is preliminary data.</text>
</comment>
<sequence>MDDFFKGKSKAKKVDTSRANDVASTVPWVEKYRPDSLNKVCSQSETVNVLRESIQSKNLPHLLFYGPPGTGKTSTILALARDMYGPELVKSRILELNASDERGIQVVREKVKNFAKTMVGNNANESHGASLPPYKIIILDEADSMTEDAQAALRRTMETYSKVTRFCLICNYVSRIIEPLASRCAKFRFKPLPKTEMRAKLTQIVDGEKVACTEEAIEALIKTSEGDMRKAITSLQSAYHLSTTGKITDATVRDMTGVIPSTVIDKLMDAIQKDSFGDIQSVVDDLIYDGYSAAQILQQIHSHVIQNPEFSSLQKSKMALVFGTTDFALSEGADEQLQILSMNIPTGANYHFFKEGVKPMWEDSANANGGRWLVEYPRRVEKDINEKWINTMLALIGESYQDSQNICGIVFSNRKTCYRFSMWTRSPDTSQGIKEIGETFLKYLNRDKSNEIESIPFNRHVASRGAKPLFEAKKQ</sequence>
<keyword evidence="9" id="KW-1185">Reference proteome</keyword>
<dbReference type="PANTHER" id="PTHR11669">
    <property type="entry name" value="REPLICATION FACTOR C / DNA POLYMERASE III GAMMA-TAU SUBUNIT"/>
    <property type="match status" value="1"/>
</dbReference>
<dbReference type="Pfam" id="PF08542">
    <property type="entry name" value="Rep_fac_C"/>
    <property type="match status" value="1"/>
</dbReference>
<dbReference type="SUPFAM" id="SSF48019">
    <property type="entry name" value="post-AAA+ oligomerization domain-like"/>
    <property type="match status" value="1"/>
</dbReference>
<dbReference type="InterPro" id="IPR003959">
    <property type="entry name" value="ATPase_AAA_core"/>
</dbReference>
<dbReference type="SMART" id="SM00382">
    <property type="entry name" value="AAA"/>
    <property type="match status" value="1"/>
</dbReference>
<dbReference type="SUPFAM" id="SSF55418">
    <property type="entry name" value="eIF4e-like"/>
    <property type="match status" value="1"/>
</dbReference>
<dbReference type="CDD" id="cd00009">
    <property type="entry name" value="AAA"/>
    <property type="match status" value="1"/>
</dbReference>
<dbReference type="NCBIfam" id="NF001679">
    <property type="entry name" value="PRK00440.1"/>
    <property type="match status" value="1"/>
</dbReference>
<proteinExistence type="inferred from homology"/>
<dbReference type="PANTHER" id="PTHR11669:SF20">
    <property type="entry name" value="REPLICATION FACTOR C SUBUNIT 4"/>
    <property type="match status" value="1"/>
</dbReference>
<dbReference type="Proteomes" id="UP001150538">
    <property type="component" value="Unassembled WGS sequence"/>
</dbReference>
<keyword evidence="6" id="KW-0539">Nucleus</keyword>
<dbReference type="InterPro" id="IPR047854">
    <property type="entry name" value="RFC_lid"/>
</dbReference>
<dbReference type="GO" id="GO:0003677">
    <property type="term" value="F:DNA binding"/>
    <property type="evidence" value="ECO:0007669"/>
    <property type="project" value="InterPro"/>
</dbReference>
<dbReference type="AlphaFoldDB" id="A0A9W7ZZ96"/>
<accession>A0A9W7ZZ96</accession>
<dbReference type="Gene3D" id="3.30.760.10">
    <property type="entry name" value="RNA Cap, Translation Initiation Factor Eif4e"/>
    <property type="match status" value="1"/>
</dbReference>
<dbReference type="GO" id="GO:0031391">
    <property type="term" value="C:Elg1 RFC-like complex"/>
    <property type="evidence" value="ECO:0007669"/>
    <property type="project" value="UniProtKB-ARBA"/>
</dbReference>
<dbReference type="FunFam" id="1.20.272.10:FF:000011">
    <property type="entry name" value="Replication factor C subunit 2"/>
    <property type="match status" value="1"/>
</dbReference>
<evidence type="ECO:0000256" key="6">
    <source>
        <dbReference type="ARBA" id="ARBA00023242"/>
    </source>
</evidence>
<comment type="subcellular location">
    <subcellularLocation>
        <location evidence="1">Nucleus</location>
    </subcellularLocation>
</comment>
<dbReference type="Pfam" id="PF00004">
    <property type="entry name" value="AAA"/>
    <property type="match status" value="1"/>
</dbReference>
<dbReference type="InterPro" id="IPR003593">
    <property type="entry name" value="AAA+_ATPase"/>
</dbReference>
<gene>
    <name evidence="8" type="primary">RFC2</name>
    <name evidence="8" type="ORF">H4219_003794</name>
</gene>
<keyword evidence="4" id="KW-0547">Nucleotide-binding</keyword>
<evidence type="ECO:0000256" key="2">
    <source>
        <dbReference type="ARBA" id="ARBA00005378"/>
    </source>
</evidence>
<comment type="similarity">
    <text evidence="2">Belongs to the activator 1 small subunits family.</text>
</comment>
<dbReference type="GO" id="GO:0016887">
    <property type="term" value="F:ATP hydrolysis activity"/>
    <property type="evidence" value="ECO:0007669"/>
    <property type="project" value="InterPro"/>
</dbReference>
<dbReference type="GO" id="GO:0005663">
    <property type="term" value="C:DNA replication factor C complex"/>
    <property type="evidence" value="ECO:0007669"/>
    <property type="project" value="TreeGrafter"/>
</dbReference>
<dbReference type="GO" id="GO:0003723">
    <property type="term" value="F:RNA binding"/>
    <property type="evidence" value="ECO:0007669"/>
    <property type="project" value="InterPro"/>
</dbReference>
<evidence type="ECO:0000256" key="1">
    <source>
        <dbReference type="ARBA" id="ARBA00004123"/>
    </source>
</evidence>
<keyword evidence="5" id="KW-0067">ATP-binding</keyword>
<dbReference type="GO" id="GO:0005524">
    <property type="term" value="F:ATP binding"/>
    <property type="evidence" value="ECO:0007669"/>
    <property type="project" value="UniProtKB-KW"/>
</dbReference>
<reference evidence="8" key="1">
    <citation type="submission" date="2022-07" db="EMBL/GenBank/DDBJ databases">
        <title>Phylogenomic reconstructions and comparative analyses of Kickxellomycotina fungi.</title>
        <authorList>
            <person name="Reynolds N.K."/>
            <person name="Stajich J.E."/>
            <person name="Barry K."/>
            <person name="Grigoriev I.V."/>
            <person name="Crous P."/>
            <person name="Smith M.E."/>
        </authorList>
    </citation>
    <scope>NUCLEOTIDE SEQUENCE</scope>
    <source>
        <strain evidence="8">NBRC 100468</strain>
    </source>
</reference>
<dbReference type="InterPro" id="IPR013748">
    <property type="entry name" value="Rep_factorC_C"/>
</dbReference>
<dbReference type="GO" id="GO:0005634">
    <property type="term" value="C:nucleus"/>
    <property type="evidence" value="ECO:0007669"/>
    <property type="project" value="UniProtKB-SubCell"/>
</dbReference>
<dbReference type="InterPro" id="IPR050238">
    <property type="entry name" value="DNA_Rep/Repair_Clamp_Loader"/>
</dbReference>
<dbReference type="GO" id="GO:0003689">
    <property type="term" value="F:DNA clamp loader activity"/>
    <property type="evidence" value="ECO:0007669"/>
    <property type="project" value="TreeGrafter"/>
</dbReference>
<dbReference type="SUPFAM" id="SSF52540">
    <property type="entry name" value="P-loop containing nucleoside triphosphate hydrolases"/>
    <property type="match status" value="1"/>
</dbReference>
<dbReference type="Pfam" id="PF01652">
    <property type="entry name" value="IF4E"/>
    <property type="match status" value="1"/>
</dbReference>
<feature type="domain" description="AAA+ ATPase" evidence="7">
    <location>
        <begin position="58"/>
        <end position="195"/>
    </location>
</feature>
<evidence type="ECO:0000256" key="5">
    <source>
        <dbReference type="ARBA" id="ARBA00022840"/>
    </source>
</evidence>
<dbReference type="EMBL" id="JANBPU010000103">
    <property type="protein sequence ID" value="KAJ1916429.1"/>
    <property type="molecule type" value="Genomic_DNA"/>
</dbReference>
<dbReference type="FunFam" id="3.40.50.300:FF:000129">
    <property type="entry name" value="Replication factor C subunit 5"/>
    <property type="match status" value="1"/>
</dbReference>
<dbReference type="OrthoDB" id="4199794at2759"/>
<dbReference type="GO" id="GO:0003743">
    <property type="term" value="F:translation initiation factor activity"/>
    <property type="evidence" value="ECO:0007669"/>
    <property type="project" value="InterPro"/>
</dbReference>
<dbReference type="Gene3D" id="1.10.8.60">
    <property type="match status" value="1"/>
</dbReference>
<evidence type="ECO:0000256" key="4">
    <source>
        <dbReference type="ARBA" id="ARBA00022741"/>
    </source>
</evidence>
<dbReference type="Gene3D" id="1.20.272.10">
    <property type="match status" value="1"/>
</dbReference>
<dbReference type="GO" id="GO:0006281">
    <property type="term" value="P:DNA repair"/>
    <property type="evidence" value="ECO:0007669"/>
    <property type="project" value="TreeGrafter"/>
</dbReference>
<evidence type="ECO:0000259" key="7">
    <source>
        <dbReference type="SMART" id="SM00382"/>
    </source>
</evidence>
<organism evidence="8 9">
    <name type="scientific">Mycoemilia scoparia</name>
    <dbReference type="NCBI Taxonomy" id="417184"/>
    <lineage>
        <taxon>Eukaryota</taxon>
        <taxon>Fungi</taxon>
        <taxon>Fungi incertae sedis</taxon>
        <taxon>Zoopagomycota</taxon>
        <taxon>Kickxellomycotina</taxon>
        <taxon>Kickxellomycetes</taxon>
        <taxon>Kickxellales</taxon>
        <taxon>Kickxellaceae</taxon>
        <taxon>Mycoemilia</taxon>
    </lineage>
</organism>
<dbReference type="InterPro" id="IPR008921">
    <property type="entry name" value="DNA_pol3_clamp-load_cplx_C"/>
</dbReference>
<dbReference type="InterPro" id="IPR023398">
    <property type="entry name" value="TIF_eIF4e-like"/>
</dbReference>
<protein>
    <submittedName>
        <fullName evidence="8">Subunit of heteropentameric Replication factor C (RF-C)</fullName>
    </submittedName>
</protein>
<keyword evidence="3" id="KW-0235">DNA replication</keyword>
<dbReference type="Gene3D" id="3.40.50.300">
    <property type="entry name" value="P-loop containing nucleotide triphosphate hydrolases"/>
    <property type="match status" value="1"/>
</dbReference>
<dbReference type="CDD" id="cd18140">
    <property type="entry name" value="HLD_clamp_RFC"/>
    <property type="match status" value="1"/>
</dbReference>
<evidence type="ECO:0000256" key="3">
    <source>
        <dbReference type="ARBA" id="ARBA00022705"/>
    </source>
</evidence>
<dbReference type="GO" id="GO:0006271">
    <property type="term" value="P:DNA strand elongation involved in DNA replication"/>
    <property type="evidence" value="ECO:0007669"/>
    <property type="project" value="UniProtKB-ARBA"/>
</dbReference>
<evidence type="ECO:0000313" key="9">
    <source>
        <dbReference type="Proteomes" id="UP001150538"/>
    </source>
</evidence>
<evidence type="ECO:0000313" key="8">
    <source>
        <dbReference type="EMBL" id="KAJ1916429.1"/>
    </source>
</evidence>